<protein>
    <recommendedName>
        <fullName evidence="3">Beta-lactamase-related domain-containing protein</fullName>
    </recommendedName>
</protein>
<dbReference type="GO" id="GO:0016787">
    <property type="term" value="F:hydrolase activity"/>
    <property type="evidence" value="ECO:0007669"/>
    <property type="project" value="UniProtKB-KW"/>
</dbReference>
<dbReference type="InterPro" id="IPR001466">
    <property type="entry name" value="Beta-lactam-related"/>
</dbReference>
<comment type="caution">
    <text evidence="4">The sequence shown here is derived from an EMBL/GenBank/DDBJ whole genome shotgun (WGS) entry which is preliminary data.</text>
</comment>
<sequence length="410" mass="45103">MAPTLSAAGKAKLDQILKSNTESRDIPGSTFAVATPDADASLVYWGTGGDRVFGDPSKGQIDEDTVLQLMSMTKLAVSVAALQLVEQGKLTLDDPALIEKVLPELCKQDLLTAVTDGKLETKKRTQPITLRHLLTHTNGSGYGLMVPLLGQWSQATGHKGVFAPNLTVGSFESPLIFEPGQGWNYSLGLDWAGVLIERVTGQTLDEYFKQHIFGPINASTLTFAPTPKHYENLQAPTMRDENDKLFAFPGVRETSPESIKGQNSGGAGLYGTARDYLRFLQAVMRSKESGGIISPESYKLIFTNQLPDAPEGTFDMQYEFAKLVPHIHPDLIEKKQLGHSLGGFLSKADSPIGRKAGTDWWEGIYKTFYWMDPTTGICGVFTTQLFRFSEPDYFEKVFNDLESTLYDNLS</sequence>
<organism evidence="4 5">
    <name type="scientific">Cutaneotrichosporon spelunceum</name>
    <dbReference type="NCBI Taxonomy" id="1672016"/>
    <lineage>
        <taxon>Eukaryota</taxon>
        <taxon>Fungi</taxon>
        <taxon>Dikarya</taxon>
        <taxon>Basidiomycota</taxon>
        <taxon>Agaricomycotina</taxon>
        <taxon>Tremellomycetes</taxon>
        <taxon>Trichosporonales</taxon>
        <taxon>Trichosporonaceae</taxon>
        <taxon>Cutaneotrichosporon</taxon>
    </lineage>
</organism>
<dbReference type="SUPFAM" id="SSF56601">
    <property type="entry name" value="beta-lactamase/transpeptidase-like"/>
    <property type="match status" value="1"/>
</dbReference>
<dbReference type="PANTHER" id="PTHR43283">
    <property type="entry name" value="BETA-LACTAMASE-RELATED"/>
    <property type="match status" value="1"/>
</dbReference>
<accession>A0AAD3YBU9</accession>
<gene>
    <name evidence="4" type="ORF">CspeluHIS016_0301270</name>
</gene>
<keyword evidence="5" id="KW-1185">Reference proteome</keyword>
<evidence type="ECO:0000313" key="5">
    <source>
        <dbReference type="Proteomes" id="UP001222932"/>
    </source>
</evidence>
<dbReference type="Proteomes" id="UP001222932">
    <property type="component" value="Unassembled WGS sequence"/>
</dbReference>
<evidence type="ECO:0000256" key="2">
    <source>
        <dbReference type="ARBA" id="ARBA00022801"/>
    </source>
</evidence>
<dbReference type="PANTHER" id="PTHR43283:SF17">
    <property type="entry name" value="(LOVD), PUTATIVE (AFU_ORTHOLOGUE AFUA_5G00920)-RELATED"/>
    <property type="match status" value="1"/>
</dbReference>
<feature type="domain" description="Beta-lactamase-related" evidence="3">
    <location>
        <begin position="13"/>
        <end position="387"/>
    </location>
</feature>
<name>A0AAD3YBU9_9TREE</name>
<dbReference type="EMBL" id="BTCM01000003">
    <property type="protein sequence ID" value="GMK56287.1"/>
    <property type="molecule type" value="Genomic_DNA"/>
</dbReference>
<dbReference type="Pfam" id="PF00144">
    <property type="entry name" value="Beta-lactamase"/>
    <property type="match status" value="1"/>
</dbReference>
<dbReference type="Gene3D" id="3.40.710.10">
    <property type="entry name" value="DD-peptidase/beta-lactamase superfamily"/>
    <property type="match status" value="1"/>
</dbReference>
<keyword evidence="2" id="KW-0378">Hydrolase</keyword>
<reference evidence="4" key="2">
    <citation type="submission" date="2023-06" db="EMBL/GenBank/DDBJ databases">
        <authorList>
            <person name="Kobayashi Y."/>
            <person name="Kayamori A."/>
            <person name="Aoki K."/>
            <person name="Shiwa Y."/>
            <person name="Fujita N."/>
            <person name="Sugita T."/>
            <person name="Iwasaki W."/>
            <person name="Tanaka N."/>
            <person name="Takashima M."/>
        </authorList>
    </citation>
    <scope>NUCLEOTIDE SEQUENCE</scope>
    <source>
        <strain evidence="4">HIS016</strain>
    </source>
</reference>
<reference evidence="4" key="1">
    <citation type="journal article" date="2023" name="BMC Genomics">
        <title>Chromosome-level genome assemblies of Cutaneotrichosporon spp. (Trichosporonales, Basidiomycota) reveal imbalanced evolution between nucleotide sequences and chromosome synteny.</title>
        <authorList>
            <person name="Kobayashi Y."/>
            <person name="Kayamori A."/>
            <person name="Aoki K."/>
            <person name="Shiwa Y."/>
            <person name="Matsutani M."/>
            <person name="Fujita N."/>
            <person name="Sugita T."/>
            <person name="Iwasaki W."/>
            <person name="Tanaka N."/>
            <person name="Takashima M."/>
        </authorList>
    </citation>
    <scope>NUCLEOTIDE SEQUENCE</scope>
    <source>
        <strain evidence="4">HIS016</strain>
    </source>
</reference>
<comment type="similarity">
    <text evidence="1">Belongs to the class-A beta-lactamase family.</text>
</comment>
<evidence type="ECO:0000256" key="1">
    <source>
        <dbReference type="ARBA" id="ARBA00009009"/>
    </source>
</evidence>
<evidence type="ECO:0000313" key="4">
    <source>
        <dbReference type="EMBL" id="GMK56287.1"/>
    </source>
</evidence>
<dbReference type="AlphaFoldDB" id="A0AAD3YBU9"/>
<dbReference type="InterPro" id="IPR012338">
    <property type="entry name" value="Beta-lactam/transpept-like"/>
</dbReference>
<proteinExistence type="inferred from homology"/>
<dbReference type="InterPro" id="IPR050789">
    <property type="entry name" value="Diverse_Enzym_Activities"/>
</dbReference>
<evidence type="ECO:0000259" key="3">
    <source>
        <dbReference type="Pfam" id="PF00144"/>
    </source>
</evidence>